<comment type="caution">
    <text evidence="2">The sequence shown here is derived from an EMBL/GenBank/DDBJ whole genome shotgun (WGS) entry which is preliminary data.</text>
</comment>
<evidence type="ECO:0000256" key="1">
    <source>
        <dbReference type="SAM" id="MobiDB-lite"/>
    </source>
</evidence>
<dbReference type="PANTHER" id="PTHR13238">
    <property type="entry name" value="PROTEIN C21ORF59"/>
    <property type="match status" value="1"/>
</dbReference>
<protein>
    <submittedName>
        <fullName evidence="2">Uncharacterized protein</fullName>
    </submittedName>
</protein>
<evidence type="ECO:0000313" key="3">
    <source>
        <dbReference type="Proteomes" id="UP001314263"/>
    </source>
</evidence>
<feature type="compositionally biased region" description="Low complexity" evidence="1">
    <location>
        <begin position="97"/>
        <end position="108"/>
    </location>
</feature>
<dbReference type="InterPro" id="IPR021298">
    <property type="entry name" value="CFAP298"/>
</dbReference>
<dbReference type="Proteomes" id="UP001314263">
    <property type="component" value="Unassembled WGS sequence"/>
</dbReference>
<evidence type="ECO:0000313" key="2">
    <source>
        <dbReference type="EMBL" id="CAK0781059.1"/>
    </source>
</evidence>
<name>A0AAV1I4T5_9CHLO</name>
<reference evidence="2 3" key="1">
    <citation type="submission" date="2023-10" db="EMBL/GenBank/DDBJ databases">
        <authorList>
            <person name="Maclean D."/>
            <person name="Macfadyen A."/>
        </authorList>
    </citation>
    <scope>NUCLEOTIDE SEQUENCE [LARGE SCALE GENOMIC DNA]</scope>
</reference>
<organism evidence="2 3">
    <name type="scientific">Coccomyxa viridis</name>
    <dbReference type="NCBI Taxonomy" id="1274662"/>
    <lineage>
        <taxon>Eukaryota</taxon>
        <taxon>Viridiplantae</taxon>
        <taxon>Chlorophyta</taxon>
        <taxon>core chlorophytes</taxon>
        <taxon>Trebouxiophyceae</taxon>
        <taxon>Trebouxiophyceae incertae sedis</taxon>
        <taxon>Coccomyxaceae</taxon>
        <taxon>Coccomyxa</taxon>
    </lineage>
</organism>
<dbReference type="GO" id="GO:0003352">
    <property type="term" value="P:regulation of cilium movement"/>
    <property type="evidence" value="ECO:0007669"/>
    <property type="project" value="InterPro"/>
</dbReference>
<gene>
    <name evidence="2" type="ORF">CVIRNUC_005272</name>
</gene>
<proteinExistence type="predicted"/>
<feature type="region of interest" description="Disordered" evidence="1">
    <location>
        <begin position="96"/>
        <end position="115"/>
    </location>
</feature>
<sequence length="137" mass="15402">MQTYKDRDYDVPASTTEDVGEILLRVIDVITRSSEDGHPGLAGDTVELWFGRKKMLRSSKLGNYVGRIENTKIIDADADRAMLAYYFRRQEEHKAMEAASAGASSEGSPWADPSALRQHLQALPHVALHPKHRVKER</sequence>
<keyword evidence="3" id="KW-1185">Reference proteome</keyword>
<dbReference type="Pfam" id="PF11069">
    <property type="entry name" value="CFAP298"/>
    <property type="match status" value="1"/>
</dbReference>
<accession>A0AAV1I4T5</accession>
<dbReference type="AlphaFoldDB" id="A0AAV1I4T5"/>
<dbReference type="EMBL" id="CAUYUE010000006">
    <property type="protein sequence ID" value="CAK0781059.1"/>
    <property type="molecule type" value="Genomic_DNA"/>
</dbReference>